<keyword evidence="1" id="KW-0472">Membrane</keyword>
<evidence type="ECO:0000313" key="3">
    <source>
        <dbReference type="Proteomes" id="UP000307943"/>
    </source>
</evidence>
<comment type="caution">
    <text evidence="2">The sequence shown here is derived from an EMBL/GenBank/DDBJ whole genome shotgun (WGS) entry which is preliminary data.</text>
</comment>
<dbReference type="InterPro" id="IPR006059">
    <property type="entry name" value="SBP"/>
</dbReference>
<sequence length="454" mass="50769">MHSILYSNQSGGICLKHRLKIGFIGLTVFVISFLTACSGNGSGTGNNGDGSVTKTTPAEPSEVIFYTNNGTTEELFNSSFGDALRKKFPNYTIKFIGRVGQSNNMPEMVATNTRFDIYYSSIGNFENNMFPYNIQYDMTDLIKKHKVDLTRFEPAIIDGIVKSSGGKLYALPVFTDTLVLYYNKSLFNKFNVPYPKDGMSWDEILELARKLTQVDGGIKYTGLTFIPVYTFFMNPLSIPAVEEATGKPTINTDARWETFFQTLAINPTEISGIRDYYANMKSILEIIDGFQKTETIAMVPYVAGWANSMPDNMDWDMVTLPSFKGQTGISAQPYSYYFGITNMAKDKDAAMEVLNYLVSDEMQTTLAKRGSLPVIKSTDVRNTLGKDSKYKDKHWQAAFANKFAPVPYKGIYEVPVLAIYADYATKVMRGDMDVNTARRLAEEAAIKTLAELKK</sequence>
<keyword evidence="3" id="KW-1185">Reference proteome</keyword>
<feature type="transmembrane region" description="Helical" evidence="1">
    <location>
        <begin position="21"/>
        <end position="41"/>
    </location>
</feature>
<dbReference type="Pfam" id="PF01547">
    <property type="entry name" value="SBP_bac_1"/>
    <property type="match status" value="1"/>
</dbReference>
<evidence type="ECO:0000256" key="1">
    <source>
        <dbReference type="SAM" id="Phobius"/>
    </source>
</evidence>
<dbReference type="InterPro" id="IPR050490">
    <property type="entry name" value="Bact_solute-bd_prot1"/>
</dbReference>
<keyword evidence="1" id="KW-0812">Transmembrane</keyword>
<reference evidence="2 3" key="1">
    <citation type="submission" date="2019-05" db="EMBL/GenBank/DDBJ databases">
        <title>We sequenced the genome of Paenibacillus hemerocallicola KCTC 33185 for further insight into its adaptation and study the phylogeny of Paenibacillus.</title>
        <authorList>
            <person name="Narsing Rao M.P."/>
        </authorList>
    </citation>
    <scope>NUCLEOTIDE SEQUENCE [LARGE SCALE GENOMIC DNA]</scope>
    <source>
        <strain evidence="2 3">KCTC 33185</strain>
    </source>
</reference>
<dbReference type="AlphaFoldDB" id="A0A5C4T466"/>
<dbReference type="SUPFAM" id="SSF53850">
    <property type="entry name" value="Periplasmic binding protein-like II"/>
    <property type="match status" value="1"/>
</dbReference>
<dbReference type="OrthoDB" id="2675752at2"/>
<protein>
    <submittedName>
        <fullName evidence="2">Extracellular solute-binding protein</fullName>
    </submittedName>
</protein>
<dbReference type="Gene3D" id="3.40.190.10">
    <property type="entry name" value="Periplasmic binding protein-like II"/>
    <property type="match status" value="1"/>
</dbReference>
<proteinExistence type="predicted"/>
<dbReference type="Proteomes" id="UP000307943">
    <property type="component" value="Unassembled WGS sequence"/>
</dbReference>
<keyword evidence="1" id="KW-1133">Transmembrane helix</keyword>
<evidence type="ECO:0000313" key="2">
    <source>
        <dbReference type="EMBL" id="TNJ63097.1"/>
    </source>
</evidence>
<gene>
    <name evidence="2" type="ORF">FE784_27190</name>
</gene>
<dbReference type="EMBL" id="VDCQ01000048">
    <property type="protein sequence ID" value="TNJ63097.1"/>
    <property type="molecule type" value="Genomic_DNA"/>
</dbReference>
<accession>A0A5C4T466</accession>
<dbReference type="PANTHER" id="PTHR43649:SF12">
    <property type="entry name" value="DIACETYLCHITOBIOSE BINDING PROTEIN DASA"/>
    <property type="match status" value="1"/>
</dbReference>
<name>A0A5C4T466_9BACL</name>
<dbReference type="PANTHER" id="PTHR43649">
    <property type="entry name" value="ARABINOSE-BINDING PROTEIN-RELATED"/>
    <property type="match status" value="1"/>
</dbReference>
<organism evidence="2 3">
    <name type="scientific">Paenibacillus hemerocallicola</name>
    <dbReference type="NCBI Taxonomy" id="1172614"/>
    <lineage>
        <taxon>Bacteria</taxon>
        <taxon>Bacillati</taxon>
        <taxon>Bacillota</taxon>
        <taxon>Bacilli</taxon>
        <taxon>Bacillales</taxon>
        <taxon>Paenibacillaceae</taxon>
        <taxon>Paenibacillus</taxon>
    </lineage>
</organism>